<accession>A0ABV4J6S6</accession>
<dbReference type="EMBL" id="JAHWZY010000047">
    <property type="protein sequence ID" value="MEZ3182631.1"/>
    <property type="molecule type" value="Genomic_DNA"/>
</dbReference>
<sequence length="67" mass="6929">MGNGRPERFLGVLGESAASIAGRRTLAVRRSSGADGTEGERVAVDPAGFLGVVLVAYAVPALISSWW</sequence>
<protein>
    <submittedName>
        <fullName evidence="1">Uncharacterized protein</fullName>
    </submittedName>
</protein>
<comment type="caution">
    <text evidence="1">The sequence shown here is derived from an EMBL/GenBank/DDBJ whole genome shotgun (WGS) entry which is preliminary data.</text>
</comment>
<reference evidence="1 2" key="1">
    <citation type="journal article" date="2021" name="Res Sq">
        <title>Streptomyces Pimoensis sp. nov., Isolated From the Taklimakan Desert in Xinjiang, China.</title>
        <authorList>
            <person name="Zhang P."/>
            <person name="Luo X."/>
            <person name="Luo X."/>
            <person name="Liu Z."/>
            <person name="Xia Z."/>
            <person name="Wan C."/>
            <person name="zhang L."/>
        </authorList>
    </citation>
    <scope>NUCLEOTIDE SEQUENCE [LARGE SCALE GENOMIC DNA]</scope>
    <source>
        <strain evidence="1 2">TRM75549</strain>
    </source>
</reference>
<name>A0ABV4J6S6_9ACTN</name>
<dbReference type="Proteomes" id="UP001567537">
    <property type="component" value="Unassembled WGS sequence"/>
</dbReference>
<keyword evidence="2" id="KW-1185">Reference proteome</keyword>
<proteinExistence type="predicted"/>
<organism evidence="1 2">
    <name type="scientific">Streptomyces pimonensis</name>
    <dbReference type="NCBI Taxonomy" id="2860288"/>
    <lineage>
        <taxon>Bacteria</taxon>
        <taxon>Bacillati</taxon>
        <taxon>Actinomycetota</taxon>
        <taxon>Actinomycetes</taxon>
        <taxon>Kitasatosporales</taxon>
        <taxon>Streptomycetaceae</taxon>
        <taxon>Streptomyces</taxon>
    </lineage>
</organism>
<evidence type="ECO:0000313" key="1">
    <source>
        <dbReference type="EMBL" id="MEZ3182631.1"/>
    </source>
</evidence>
<evidence type="ECO:0000313" key="2">
    <source>
        <dbReference type="Proteomes" id="UP001567537"/>
    </source>
</evidence>
<dbReference type="RefSeq" id="WP_371243490.1">
    <property type="nucleotide sequence ID" value="NZ_JAHWZY010000047.1"/>
</dbReference>
<gene>
    <name evidence="1" type="ORF">KYY02_29430</name>
</gene>